<organism evidence="2 3">
    <name type="scientific">Nitrosomonas aestuarii</name>
    <dbReference type="NCBI Taxonomy" id="52441"/>
    <lineage>
        <taxon>Bacteria</taxon>
        <taxon>Pseudomonadati</taxon>
        <taxon>Pseudomonadota</taxon>
        <taxon>Betaproteobacteria</taxon>
        <taxon>Nitrosomonadales</taxon>
        <taxon>Nitrosomonadaceae</taxon>
        <taxon>Nitrosomonas</taxon>
    </lineage>
</organism>
<proteinExistence type="predicted"/>
<accession>A0A1I3XFB4</accession>
<dbReference type="EMBL" id="FOSP01000001">
    <property type="protein sequence ID" value="SFK18203.1"/>
    <property type="molecule type" value="Genomic_DNA"/>
</dbReference>
<feature type="region of interest" description="Disordered" evidence="1">
    <location>
        <begin position="23"/>
        <end position="57"/>
    </location>
</feature>
<evidence type="ECO:0008006" key="4">
    <source>
        <dbReference type="Google" id="ProtNLM"/>
    </source>
</evidence>
<dbReference type="AlphaFoldDB" id="A0A1I3XFB4"/>
<protein>
    <recommendedName>
        <fullName evidence="4">Lipoprotein-attachment site-containing protein</fullName>
    </recommendedName>
</protein>
<evidence type="ECO:0000256" key="1">
    <source>
        <dbReference type="SAM" id="MobiDB-lite"/>
    </source>
</evidence>
<feature type="compositionally biased region" description="Basic and acidic residues" evidence="1">
    <location>
        <begin position="23"/>
        <end position="36"/>
    </location>
</feature>
<dbReference type="PROSITE" id="PS51257">
    <property type="entry name" value="PROKAR_LIPOPROTEIN"/>
    <property type="match status" value="1"/>
</dbReference>
<evidence type="ECO:0000313" key="3">
    <source>
        <dbReference type="Proteomes" id="UP000199533"/>
    </source>
</evidence>
<dbReference type="Proteomes" id="UP000199533">
    <property type="component" value="Unassembled WGS sequence"/>
</dbReference>
<dbReference type="RefSeq" id="WP_170841539.1">
    <property type="nucleotide sequence ID" value="NZ_FOSP01000001.1"/>
</dbReference>
<evidence type="ECO:0000313" key="2">
    <source>
        <dbReference type="EMBL" id="SFK18203.1"/>
    </source>
</evidence>
<reference evidence="3" key="1">
    <citation type="submission" date="2016-10" db="EMBL/GenBank/DDBJ databases">
        <authorList>
            <person name="Varghese N."/>
            <person name="Submissions S."/>
        </authorList>
    </citation>
    <scope>NUCLEOTIDE SEQUENCE [LARGE SCALE GENOMIC DNA]</scope>
    <source>
        <strain evidence="3">Nm69</strain>
    </source>
</reference>
<name>A0A1I3XFB4_9PROT</name>
<gene>
    <name evidence="2" type="ORF">SAMN05216302_1001264</name>
</gene>
<keyword evidence="3" id="KW-1185">Reference proteome</keyword>
<sequence>MMAKYVFLTAIVSVLVLTACGEPRRTPDGHLMDRPKMSAYGPDDITRHETDDEVEDE</sequence>